<evidence type="ECO:0000256" key="1">
    <source>
        <dbReference type="ARBA" id="ARBA00022448"/>
    </source>
</evidence>
<evidence type="ECO:0000256" key="2">
    <source>
        <dbReference type="ARBA" id="ARBA00023136"/>
    </source>
</evidence>
<dbReference type="SMART" id="SM00965">
    <property type="entry name" value="STN"/>
    <property type="match status" value="1"/>
</dbReference>
<keyword evidence="3" id="KW-0998">Cell outer membrane</keyword>
<keyword evidence="1" id="KW-0813">Transport</keyword>
<name>A0A6C0GE45_9BACT</name>
<proteinExistence type="predicted"/>
<dbReference type="Pfam" id="PF13715">
    <property type="entry name" value="CarbopepD_reg_2"/>
    <property type="match status" value="1"/>
</dbReference>
<dbReference type="RefSeq" id="WP_162442309.1">
    <property type="nucleotide sequence ID" value="NZ_CP048222.1"/>
</dbReference>
<reference evidence="6 7" key="1">
    <citation type="submission" date="2020-01" db="EMBL/GenBank/DDBJ databases">
        <authorList>
            <person name="Kim M.K."/>
        </authorList>
    </citation>
    <scope>NUCLEOTIDE SEQUENCE [LARGE SCALE GENOMIC DNA]</scope>
    <source>
        <strain evidence="6 7">172606-1</strain>
    </source>
</reference>
<evidence type="ECO:0000313" key="6">
    <source>
        <dbReference type="EMBL" id="QHT66245.1"/>
    </source>
</evidence>
<keyword evidence="7" id="KW-1185">Reference proteome</keyword>
<dbReference type="Pfam" id="PF07660">
    <property type="entry name" value="STN"/>
    <property type="match status" value="1"/>
</dbReference>
<gene>
    <name evidence="6" type="ORF">GXP67_06020</name>
</gene>
<keyword evidence="2" id="KW-0472">Membrane</keyword>
<dbReference type="InterPro" id="IPR011662">
    <property type="entry name" value="Secretin/TonB_short_N"/>
</dbReference>
<dbReference type="Proteomes" id="UP000480178">
    <property type="component" value="Chromosome"/>
</dbReference>
<feature type="region of interest" description="Disordered" evidence="4">
    <location>
        <begin position="526"/>
        <end position="550"/>
    </location>
</feature>
<evidence type="ECO:0000313" key="7">
    <source>
        <dbReference type="Proteomes" id="UP000480178"/>
    </source>
</evidence>
<organism evidence="6 7">
    <name type="scientific">Rhodocytophaga rosea</name>
    <dbReference type="NCBI Taxonomy" id="2704465"/>
    <lineage>
        <taxon>Bacteria</taxon>
        <taxon>Pseudomonadati</taxon>
        <taxon>Bacteroidota</taxon>
        <taxon>Cytophagia</taxon>
        <taxon>Cytophagales</taxon>
        <taxon>Rhodocytophagaceae</taxon>
        <taxon>Rhodocytophaga</taxon>
    </lineage>
</organism>
<dbReference type="GO" id="GO:0019867">
    <property type="term" value="C:outer membrane"/>
    <property type="evidence" value="ECO:0007669"/>
    <property type="project" value="InterPro"/>
</dbReference>
<evidence type="ECO:0000256" key="3">
    <source>
        <dbReference type="ARBA" id="ARBA00023237"/>
    </source>
</evidence>
<evidence type="ECO:0000256" key="4">
    <source>
        <dbReference type="SAM" id="MobiDB-lite"/>
    </source>
</evidence>
<dbReference type="KEGG" id="rhoz:GXP67_06020"/>
<dbReference type="EMBL" id="CP048222">
    <property type="protein sequence ID" value="QHT66245.1"/>
    <property type="molecule type" value="Genomic_DNA"/>
</dbReference>
<dbReference type="InterPro" id="IPR008969">
    <property type="entry name" value="CarboxyPept-like_regulatory"/>
</dbReference>
<sequence>MKKLFLLAIGCIILLSGSYGQSSLLSKKVTLHYTQVNLEVVLKEMGATYQIDFSYSRDMIPMNMKVSIRCNDQPLQEALNTLFTNTNIGFSQIGAQIVLRKNEPLPEKTSNETFLIKGRVTDKITSKPLSFATISLAGKSLGNVTNGEGEFVFKVPTRFMADTLKVSFMGYKPFKISLSLIGNQKAEIALEPDVIELEEVVFEQKTALSILQEALERIPQNYQLGPVKQTLYIRDRTFQDGEPIQATEAVYESYRGRIPDKALQKQMKLIEGRKSKYDQKYADILEAFPALTSFDIGMQPYAVFNADLAEYLQTKNFLGKNGLKFHEYDLETVTHYDGKEVYVIAFDQKEKNKPLYKGKFYIDKQSLAFIHISLSLSPKGIVHATFFGPKVMEKIFGLAENEWISSTDEIHYKQINGKWYIDHISRFSEFNLLKSKRKFNASIFSKCDLVVTEIHTDTIIPFSEQEVASARTISYRQYGEYDETFWNNQNIIKPDKKFEEDFNRINARNPKHGKRLDELISKRLDGKKNRKQKGKTEDLLAEPPTEVEENISNEDNKTARLLDTDLSLTKQTDRFIYLYHPSDTSVIDSIASKLEANYERILSELKVKKLPAIEVRIYPGLEAYHSAINYPNAPAWMVGSAGINKFSIVSPQNAGPEHSYESVMEGVVHEFTHCVHIYLLDNHLGVAKNNDARWLWEGVACYEANQFVSPKILTYLTDGNYPTLEELNHAQDGKVYQMGYLIIDFIKSKYGIKSLLKLITTNGDLAKVLHVSEKEFEQELYLYIRQRYL</sequence>
<dbReference type="Gene3D" id="2.60.40.1120">
    <property type="entry name" value="Carboxypeptidase-like, regulatory domain"/>
    <property type="match status" value="1"/>
</dbReference>
<dbReference type="SUPFAM" id="SSF49464">
    <property type="entry name" value="Carboxypeptidase regulatory domain-like"/>
    <property type="match status" value="1"/>
</dbReference>
<feature type="domain" description="Secretin/TonB short N-terminal" evidence="5">
    <location>
        <begin position="51"/>
        <end position="102"/>
    </location>
</feature>
<protein>
    <recommendedName>
        <fullName evidence="5">Secretin/TonB short N-terminal domain-containing protein</fullName>
    </recommendedName>
</protein>
<dbReference type="AlphaFoldDB" id="A0A6C0GE45"/>
<accession>A0A6C0GE45</accession>
<evidence type="ECO:0000259" key="5">
    <source>
        <dbReference type="SMART" id="SM00965"/>
    </source>
</evidence>